<dbReference type="Proteomes" id="UP000011715">
    <property type="component" value="Unassembled WGS sequence"/>
</dbReference>
<feature type="transmembrane region" description="Helical" evidence="1">
    <location>
        <begin position="87"/>
        <end position="107"/>
    </location>
</feature>
<reference evidence="2" key="2">
    <citation type="submission" date="2010-05" db="EMBL/GenBank/DDBJ databases">
        <title>The Genome Sequence of Magnaporthe poae strain ATCC 64411.</title>
        <authorList>
            <consortium name="The Broad Institute Genome Sequencing Platform"/>
            <consortium name="Broad Institute Genome Sequencing Center for Infectious Disease"/>
            <person name="Ma L.-J."/>
            <person name="Dead R."/>
            <person name="Young S."/>
            <person name="Zeng Q."/>
            <person name="Koehrsen M."/>
            <person name="Alvarado L."/>
            <person name="Berlin A."/>
            <person name="Chapman S.B."/>
            <person name="Chen Z."/>
            <person name="Freedman E."/>
            <person name="Gellesch M."/>
            <person name="Goldberg J."/>
            <person name="Griggs A."/>
            <person name="Gujja S."/>
            <person name="Heilman E.R."/>
            <person name="Heiman D."/>
            <person name="Hepburn T."/>
            <person name="Howarth C."/>
            <person name="Jen D."/>
            <person name="Larson L."/>
            <person name="Mehta T."/>
            <person name="Neiman D."/>
            <person name="Pearson M."/>
            <person name="Roberts A."/>
            <person name="Saif S."/>
            <person name="Shea T."/>
            <person name="Shenoy N."/>
            <person name="Sisk P."/>
            <person name="Stolte C."/>
            <person name="Sykes S."/>
            <person name="Walk T."/>
            <person name="White J."/>
            <person name="Yandava C."/>
            <person name="Haas B."/>
            <person name="Nusbaum C."/>
            <person name="Birren B."/>
        </authorList>
    </citation>
    <scope>NUCLEOTIDE SEQUENCE</scope>
    <source>
        <strain evidence="2">ATCC 64411</strain>
    </source>
</reference>
<gene>
    <name evidence="2" type="ORF">MAPG_00327</name>
</gene>
<dbReference type="VEuPathDB" id="FungiDB:MAPG_00327"/>
<sequence>MESGFTRDLRRVWSSTSSIAPVSPRRCFRGPAAHPAKHSKHCSSPRKWRAGLGTASIGPNAMCLLRRQRCPCMGFSGIYRLSFPHSLCLPLFSSLFFFFFFFLFFFLCRCQADTCFISFSIQGFHPTLGYLGRGFFLAQNAQWDTQLCDASVSLMRTLKVKASITVFGSFLHLIRFQNRETPPLPRLHLSLSCALALACTRWYCARSWRCVRAGRTKCR</sequence>
<evidence type="ECO:0000313" key="2">
    <source>
        <dbReference type="EMBL" id="KLU81234.1"/>
    </source>
</evidence>
<evidence type="ECO:0000313" key="4">
    <source>
        <dbReference type="Proteomes" id="UP000011715"/>
    </source>
</evidence>
<reference evidence="2" key="3">
    <citation type="submission" date="2011-03" db="EMBL/GenBank/DDBJ databases">
        <title>Annotation of Magnaporthe poae ATCC 64411.</title>
        <authorList>
            <person name="Ma L.-J."/>
            <person name="Dead R."/>
            <person name="Young S.K."/>
            <person name="Zeng Q."/>
            <person name="Gargeya S."/>
            <person name="Fitzgerald M."/>
            <person name="Haas B."/>
            <person name="Abouelleil A."/>
            <person name="Alvarado L."/>
            <person name="Arachchi H.M."/>
            <person name="Berlin A."/>
            <person name="Brown A."/>
            <person name="Chapman S.B."/>
            <person name="Chen Z."/>
            <person name="Dunbar C."/>
            <person name="Freedman E."/>
            <person name="Gearin G."/>
            <person name="Gellesch M."/>
            <person name="Goldberg J."/>
            <person name="Griggs A."/>
            <person name="Gujja S."/>
            <person name="Heiman D."/>
            <person name="Howarth C."/>
            <person name="Larson L."/>
            <person name="Lui A."/>
            <person name="MacDonald P.J.P."/>
            <person name="Mehta T."/>
            <person name="Montmayeur A."/>
            <person name="Murphy C."/>
            <person name="Neiman D."/>
            <person name="Pearson M."/>
            <person name="Priest M."/>
            <person name="Roberts A."/>
            <person name="Saif S."/>
            <person name="Shea T."/>
            <person name="Shenoy N."/>
            <person name="Sisk P."/>
            <person name="Stolte C."/>
            <person name="Sykes S."/>
            <person name="Yandava C."/>
            <person name="Wortman J."/>
            <person name="Nusbaum C."/>
            <person name="Birren B."/>
        </authorList>
    </citation>
    <scope>NUCLEOTIDE SEQUENCE</scope>
    <source>
        <strain evidence="2">ATCC 64411</strain>
    </source>
</reference>
<keyword evidence="1" id="KW-1133">Transmembrane helix</keyword>
<dbReference type="EMBL" id="ADBL01000074">
    <property type="status" value="NOT_ANNOTATED_CDS"/>
    <property type="molecule type" value="Genomic_DNA"/>
</dbReference>
<accession>A0A0C4DKP8</accession>
<keyword evidence="1" id="KW-0472">Membrane</keyword>
<protein>
    <recommendedName>
        <fullName evidence="5">Transmembrane protein</fullName>
    </recommendedName>
</protein>
<keyword evidence="4" id="KW-1185">Reference proteome</keyword>
<proteinExistence type="predicted"/>
<evidence type="ECO:0000256" key="1">
    <source>
        <dbReference type="SAM" id="Phobius"/>
    </source>
</evidence>
<reference evidence="3" key="4">
    <citation type="journal article" date="2015" name="G3 (Bethesda)">
        <title>Genome sequences of three phytopathogenic species of the Magnaporthaceae family of fungi.</title>
        <authorList>
            <person name="Okagaki L.H."/>
            <person name="Nunes C.C."/>
            <person name="Sailsbery J."/>
            <person name="Clay B."/>
            <person name="Brown D."/>
            <person name="John T."/>
            <person name="Oh Y."/>
            <person name="Young N."/>
            <person name="Fitzgerald M."/>
            <person name="Haas B.J."/>
            <person name="Zeng Q."/>
            <person name="Young S."/>
            <person name="Adiconis X."/>
            <person name="Fan L."/>
            <person name="Levin J.Z."/>
            <person name="Mitchell T.K."/>
            <person name="Okubara P.A."/>
            <person name="Farman M.L."/>
            <person name="Kohn L.M."/>
            <person name="Birren B."/>
            <person name="Ma L.-J."/>
            <person name="Dean R.A."/>
        </authorList>
    </citation>
    <scope>NUCLEOTIDE SEQUENCE</scope>
    <source>
        <strain evidence="3">ATCC 64411 / 73-15</strain>
    </source>
</reference>
<name>A0A0C4DKP8_MAGP6</name>
<dbReference type="EMBL" id="GL876966">
    <property type="protein sequence ID" value="KLU81234.1"/>
    <property type="molecule type" value="Genomic_DNA"/>
</dbReference>
<evidence type="ECO:0000313" key="3">
    <source>
        <dbReference type="EnsemblFungi" id="MAPG_00327T0"/>
    </source>
</evidence>
<reference evidence="4" key="1">
    <citation type="submission" date="2010-05" db="EMBL/GenBank/DDBJ databases">
        <title>The genome sequence of Magnaporthe poae strain ATCC 64411.</title>
        <authorList>
            <person name="Ma L.-J."/>
            <person name="Dead R."/>
            <person name="Young S."/>
            <person name="Zeng Q."/>
            <person name="Koehrsen M."/>
            <person name="Alvarado L."/>
            <person name="Berlin A."/>
            <person name="Chapman S.B."/>
            <person name="Chen Z."/>
            <person name="Freedman E."/>
            <person name="Gellesch M."/>
            <person name="Goldberg J."/>
            <person name="Griggs A."/>
            <person name="Gujja S."/>
            <person name="Heilman E.R."/>
            <person name="Heiman D."/>
            <person name="Hepburn T."/>
            <person name="Howarth C."/>
            <person name="Jen D."/>
            <person name="Larson L."/>
            <person name="Mehta T."/>
            <person name="Neiman D."/>
            <person name="Pearson M."/>
            <person name="Roberts A."/>
            <person name="Saif S."/>
            <person name="Shea T."/>
            <person name="Shenoy N."/>
            <person name="Sisk P."/>
            <person name="Stolte C."/>
            <person name="Sykes S."/>
            <person name="Walk T."/>
            <person name="White J."/>
            <person name="Yandava C."/>
            <person name="Haas B."/>
            <person name="Nusbaum C."/>
            <person name="Birren B."/>
        </authorList>
    </citation>
    <scope>NUCLEOTIDE SEQUENCE [LARGE SCALE GENOMIC DNA]</scope>
    <source>
        <strain evidence="4">ATCC 64411 / 73-15</strain>
    </source>
</reference>
<organism evidence="3 4">
    <name type="scientific">Magnaporthiopsis poae (strain ATCC 64411 / 73-15)</name>
    <name type="common">Kentucky bluegrass fungus</name>
    <name type="synonym">Magnaporthe poae</name>
    <dbReference type="NCBI Taxonomy" id="644358"/>
    <lineage>
        <taxon>Eukaryota</taxon>
        <taxon>Fungi</taxon>
        <taxon>Dikarya</taxon>
        <taxon>Ascomycota</taxon>
        <taxon>Pezizomycotina</taxon>
        <taxon>Sordariomycetes</taxon>
        <taxon>Sordariomycetidae</taxon>
        <taxon>Magnaporthales</taxon>
        <taxon>Magnaporthaceae</taxon>
        <taxon>Magnaporthiopsis</taxon>
    </lineage>
</organism>
<reference evidence="3" key="5">
    <citation type="submission" date="2015-06" db="UniProtKB">
        <authorList>
            <consortium name="EnsemblFungi"/>
        </authorList>
    </citation>
    <scope>IDENTIFICATION</scope>
    <source>
        <strain evidence="3">ATCC 64411</strain>
    </source>
</reference>
<dbReference type="EnsemblFungi" id="MAPG_00327T0">
    <property type="protein sequence ID" value="MAPG_00327T0"/>
    <property type="gene ID" value="MAPG_00327"/>
</dbReference>
<keyword evidence="1" id="KW-0812">Transmembrane</keyword>
<dbReference type="AlphaFoldDB" id="A0A0C4DKP8"/>
<evidence type="ECO:0008006" key="5">
    <source>
        <dbReference type="Google" id="ProtNLM"/>
    </source>
</evidence>